<keyword evidence="2" id="KW-0472">Membrane</keyword>
<dbReference type="PANTHER" id="PTHR37848">
    <property type="entry name" value="EXPRESSED PROTEIN"/>
    <property type="match status" value="1"/>
</dbReference>
<keyword evidence="2" id="KW-1133">Transmembrane helix</keyword>
<dbReference type="PANTHER" id="PTHR37848:SF1">
    <property type="entry name" value="SUN DOMAIN-CONTAINING PROTEIN"/>
    <property type="match status" value="1"/>
</dbReference>
<proteinExistence type="predicted"/>
<sequence length="508" mass="56409">MTTTKSASTPSSLPRPGRDAVSLHSQHGDTASSRVWRFLDDDDDDDTDDVHHLHAHNDDDALQPFLDDELPPLYADVVAESEAERAAETRQLAAQSLPRADAGGSSNNNNTTTTTTTTINDGSDDGVVTLGSTGGATFLFTGGELQTTRQVLEPALDDDPVLLARTVRTWADQPPRPFVRLRGTHKQTVDRGGGKKETKEVVDFDVQVDLTPYLYADARQRTCWRVLRTVDNRERVRRGTVFRYQAADAAGAATARRAAAGDLEGQPLVLDAVAPADDDAAAGAASKPSLEAWCRRYCADPSTLKAFVLRRRVTGFDAQQVRAQLTQLVQRTNYRGHLTVTCPVYETELTVLNSHRINRWRLSPWIRLLCIVTLLIVFTWPYLFFVTKRYEVARVDWPFSRLRPRRQRRGDEEGDDGPQDDDNNNNTHEVTYVSLSEAQWYNLWGRAIEQAVLAKRQGTLDQEDLRRAEGAAPTFGALTAGDRVLDYVAAGISAMSHTNRQFGWGGDC</sequence>
<feature type="region of interest" description="Disordered" evidence="1">
    <location>
        <begin position="1"/>
        <end position="34"/>
    </location>
</feature>
<feature type="compositionally biased region" description="Low complexity" evidence="1">
    <location>
        <begin position="107"/>
        <end position="118"/>
    </location>
</feature>
<dbReference type="OrthoDB" id="203796at2759"/>
<organism evidence="3 4">
    <name type="scientific">Niveomyces insectorum RCEF 264</name>
    <dbReference type="NCBI Taxonomy" id="1081102"/>
    <lineage>
        <taxon>Eukaryota</taxon>
        <taxon>Fungi</taxon>
        <taxon>Dikarya</taxon>
        <taxon>Ascomycota</taxon>
        <taxon>Pezizomycotina</taxon>
        <taxon>Sordariomycetes</taxon>
        <taxon>Hypocreomycetidae</taxon>
        <taxon>Hypocreales</taxon>
        <taxon>Cordycipitaceae</taxon>
        <taxon>Niveomyces</taxon>
    </lineage>
</organism>
<gene>
    <name evidence="3" type="ORF">SPI_05710</name>
</gene>
<keyword evidence="2" id="KW-0812">Transmembrane</keyword>
<feature type="compositionally biased region" description="Polar residues" evidence="1">
    <location>
        <begin position="23"/>
        <end position="33"/>
    </location>
</feature>
<feature type="transmembrane region" description="Helical" evidence="2">
    <location>
        <begin position="365"/>
        <end position="385"/>
    </location>
</feature>
<protein>
    <submittedName>
        <fullName evidence="3">Uncharacterized protein</fullName>
    </submittedName>
</protein>
<keyword evidence="4" id="KW-1185">Reference proteome</keyword>
<feature type="region of interest" description="Disordered" evidence="1">
    <location>
        <begin position="406"/>
        <end position="427"/>
    </location>
</feature>
<comment type="caution">
    <text evidence="3">The sequence shown here is derived from an EMBL/GenBank/DDBJ whole genome shotgun (WGS) entry which is preliminary data.</text>
</comment>
<reference evidence="3 4" key="1">
    <citation type="journal article" date="2016" name="Genome Biol. Evol.">
        <title>Divergent and convergent evolution of fungal pathogenicity.</title>
        <authorList>
            <person name="Shang Y."/>
            <person name="Xiao G."/>
            <person name="Zheng P."/>
            <person name="Cen K."/>
            <person name="Zhan S."/>
            <person name="Wang C."/>
        </authorList>
    </citation>
    <scope>NUCLEOTIDE SEQUENCE [LARGE SCALE GENOMIC DNA]</scope>
    <source>
        <strain evidence="3 4">RCEF 264</strain>
    </source>
</reference>
<evidence type="ECO:0000256" key="2">
    <source>
        <dbReference type="SAM" id="Phobius"/>
    </source>
</evidence>
<accession>A0A167TGR2</accession>
<feature type="compositionally biased region" description="Polar residues" evidence="1">
    <location>
        <begin position="1"/>
        <end position="12"/>
    </location>
</feature>
<evidence type="ECO:0000313" key="3">
    <source>
        <dbReference type="EMBL" id="OAA60586.1"/>
    </source>
</evidence>
<dbReference type="Proteomes" id="UP000076874">
    <property type="component" value="Unassembled WGS sequence"/>
</dbReference>
<feature type="compositionally biased region" description="Acidic residues" evidence="1">
    <location>
        <begin position="412"/>
        <end position="423"/>
    </location>
</feature>
<name>A0A167TGR2_9HYPO</name>
<evidence type="ECO:0000256" key="1">
    <source>
        <dbReference type="SAM" id="MobiDB-lite"/>
    </source>
</evidence>
<dbReference type="EMBL" id="AZHD01000009">
    <property type="protein sequence ID" value="OAA60586.1"/>
    <property type="molecule type" value="Genomic_DNA"/>
</dbReference>
<feature type="region of interest" description="Disordered" evidence="1">
    <location>
        <begin position="81"/>
        <end position="126"/>
    </location>
</feature>
<dbReference type="AlphaFoldDB" id="A0A167TGR2"/>
<evidence type="ECO:0000313" key="4">
    <source>
        <dbReference type="Proteomes" id="UP000076874"/>
    </source>
</evidence>